<keyword evidence="2" id="KW-0378">Hydrolase</keyword>
<dbReference type="EMBL" id="VLLI01000014">
    <property type="protein sequence ID" value="TWI95973.1"/>
    <property type="molecule type" value="Genomic_DNA"/>
</dbReference>
<dbReference type="SUPFAM" id="SSF54001">
    <property type="entry name" value="Cysteine proteinases"/>
    <property type="match status" value="1"/>
</dbReference>
<comment type="caution">
    <text evidence="2">The sequence shown here is derived from an EMBL/GenBank/DDBJ whole genome shotgun (WGS) entry which is preliminary data.</text>
</comment>
<dbReference type="OrthoDB" id="9814054at2"/>
<keyword evidence="3" id="KW-1185">Reference proteome</keyword>
<evidence type="ECO:0000313" key="2">
    <source>
        <dbReference type="EMBL" id="TWI95973.1"/>
    </source>
</evidence>
<dbReference type="Pfam" id="PF03051">
    <property type="entry name" value="Peptidase_C1_2"/>
    <property type="match status" value="1"/>
</dbReference>
<reference evidence="2 3" key="1">
    <citation type="submission" date="2019-07" db="EMBL/GenBank/DDBJ databases">
        <title>Genomic Encyclopedia of Archaeal and Bacterial Type Strains, Phase II (KMG-II): from individual species to whole genera.</title>
        <authorList>
            <person name="Goeker M."/>
        </authorList>
    </citation>
    <scope>NUCLEOTIDE SEQUENCE [LARGE SCALE GENOMIC DNA]</scope>
    <source>
        <strain evidence="2 3">ATCC BAA-1854</strain>
    </source>
</reference>
<dbReference type="PROSITE" id="PS00139">
    <property type="entry name" value="THIOL_PROTEASE_CYS"/>
    <property type="match status" value="1"/>
</dbReference>
<accession>A0A562TR75</accession>
<evidence type="ECO:0000256" key="1">
    <source>
        <dbReference type="SAM" id="SignalP"/>
    </source>
</evidence>
<gene>
    <name evidence="2" type="ORF">JN11_04248</name>
</gene>
<dbReference type="InterPro" id="IPR000169">
    <property type="entry name" value="Pept_cys_AS"/>
</dbReference>
<protein>
    <submittedName>
        <fullName evidence="2">Bleomycin hydrolase</fullName>
    </submittedName>
</protein>
<dbReference type="AlphaFoldDB" id="A0A562TR75"/>
<organism evidence="2 3">
    <name type="scientific">Mucilaginibacter frigoritolerans</name>
    <dbReference type="NCBI Taxonomy" id="652788"/>
    <lineage>
        <taxon>Bacteria</taxon>
        <taxon>Pseudomonadati</taxon>
        <taxon>Bacteroidota</taxon>
        <taxon>Sphingobacteriia</taxon>
        <taxon>Sphingobacteriales</taxon>
        <taxon>Sphingobacteriaceae</taxon>
        <taxon>Mucilaginibacter</taxon>
    </lineage>
</organism>
<feature type="signal peptide" evidence="1">
    <location>
        <begin position="1"/>
        <end position="18"/>
    </location>
</feature>
<evidence type="ECO:0000313" key="3">
    <source>
        <dbReference type="Proteomes" id="UP000317010"/>
    </source>
</evidence>
<feature type="chain" id="PRO_5022235187" evidence="1">
    <location>
        <begin position="19"/>
        <end position="474"/>
    </location>
</feature>
<proteinExistence type="predicted"/>
<sequence>MKAKIFLVLILVFSGLLAHSQESNPSRLRGSWLGTLPLPNGAGLRFVMHFKTHDKNLTGTFDVPEQVIKDGFIDSVWIAKDSVFADFTTRIGKGAMYKGVFLPGDSVIQGNWIQGGSHPLNLKPTTYIYTQKSNLNPKFDGYKIVKLIESTPTKDQQNTGTCWSHATTSFIETEAMRLGKSPVVLSPMYFVIPTLIDKAEKYIRMQGNLYFIEGDLTFSALKAYKEFGAIPEDIYSGKIDNSSIHEHLKMENTIREKLKSYVDAGRGNMTPEEYRASIAAIIYKTMTKAPQTFNYDGKVYTPKSFAEEKIGINTDNYIEITSYTHHPFYSKFALEIPSNWNNNAYLNVPITDFISIIDHALLNNYSVCWDGDIDEGYNNGFCKLEKNEDVTQLSRQAAFDNYTTQDDHNMHIIGIAEDNQGKRFYIVKNSSTGADCGGYVYMSKEYLLLKTISVMVHKDAIPVDITKKLKAGLL</sequence>
<dbReference type="Gene3D" id="3.90.70.10">
    <property type="entry name" value="Cysteine proteinases"/>
    <property type="match status" value="1"/>
</dbReference>
<dbReference type="Proteomes" id="UP000317010">
    <property type="component" value="Unassembled WGS sequence"/>
</dbReference>
<keyword evidence="1" id="KW-0732">Signal</keyword>
<dbReference type="InterPro" id="IPR004134">
    <property type="entry name" value="Peptidase_C1B"/>
</dbReference>
<dbReference type="GO" id="GO:0070005">
    <property type="term" value="F:cysteine-type aminopeptidase activity"/>
    <property type="evidence" value="ECO:0007669"/>
    <property type="project" value="InterPro"/>
</dbReference>
<dbReference type="RefSeq" id="WP_144915785.1">
    <property type="nucleotide sequence ID" value="NZ_VLLI01000014.1"/>
</dbReference>
<name>A0A562TR75_9SPHI</name>
<dbReference type="GO" id="GO:0006508">
    <property type="term" value="P:proteolysis"/>
    <property type="evidence" value="ECO:0007669"/>
    <property type="project" value="InterPro"/>
</dbReference>
<dbReference type="InterPro" id="IPR038765">
    <property type="entry name" value="Papain-like_cys_pep_sf"/>
</dbReference>